<reference evidence="2 3" key="1">
    <citation type="journal article" date="2020" name="BMC Genomics">
        <title>Intraspecific diversification of the crop wild relative Brassica cretica Lam. using demographic model selection.</title>
        <authorList>
            <person name="Kioukis A."/>
            <person name="Michalopoulou V.A."/>
            <person name="Briers L."/>
            <person name="Pirintsos S."/>
            <person name="Studholme D.J."/>
            <person name="Pavlidis P."/>
            <person name="Sarris P.F."/>
        </authorList>
    </citation>
    <scope>NUCLEOTIDE SEQUENCE [LARGE SCALE GENOMIC DNA]</scope>
    <source>
        <strain evidence="3">cv. PFS-1207/04</strain>
    </source>
</reference>
<evidence type="ECO:0000313" key="3">
    <source>
        <dbReference type="Proteomes" id="UP000266723"/>
    </source>
</evidence>
<feature type="region of interest" description="Disordered" evidence="1">
    <location>
        <begin position="147"/>
        <end position="181"/>
    </location>
</feature>
<keyword evidence="3" id="KW-1185">Reference proteome</keyword>
<proteinExistence type="predicted"/>
<evidence type="ECO:0000256" key="1">
    <source>
        <dbReference type="SAM" id="MobiDB-lite"/>
    </source>
</evidence>
<sequence>MYPIKARNGSVFEPKKAPSVGLTLGLLDRPFGLLKLRMFGQLDENPGKAEFSDSDGRIRTSVVGFGQYVRKGEKLALERFRARGGGYGLRAESRISGNERKNQRETQKEKSPIKREFLIFGWIDQVRVKNDRLWGESDCLNIRRSDRNRSRGVRRDRIKQNKPTKKKSVPSIDASGSDHAPRAWDGMTALTKHIVCLRLLVWMQIRTRLERMAKSNRNTRRTVNETAEGSASNVARNEAGTEEARNAAQNAANLNNAAAAGAAAGAAAAPVGLEAVLAILAQVLARLPAAAAPPVAPPVAEEMAKSNRNTRRTVNETAEGYARNVARNEAGTKESQNAAQNAANLNNAAAADQKPWSIRRRAISLVSHINPQTLIQIESLILCLQGLYL</sequence>
<comment type="caution">
    <text evidence="2">The sequence shown here is derived from an EMBL/GenBank/DDBJ whole genome shotgun (WGS) entry which is preliminary data.</text>
</comment>
<evidence type="ECO:0000313" key="2">
    <source>
        <dbReference type="EMBL" id="KAF3515529.1"/>
    </source>
</evidence>
<feature type="compositionally biased region" description="Basic and acidic residues" evidence="1">
    <location>
        <begin position="147"/>
        <end position="159"/>
    </location>
</feature>
<dbReference type="EMBL" id="QGKV02001556">
    <property type="protein sequence ID" value="KAF3515529.1"/>
    <property type="molecule type" value="Genomic_DNA"/>
</dbReference>
<feature type="region of interest" description="Disordered" evidence="1">
    <location>
        <begin position="294"/>
        <end position="314"/>
    </location>
</feature>
<name>A0ABQ7ANT0_BRACR</name>
<feature type="compositionally biased region" description="Polar residues" evidence="1">
    <location>
        <begin position="224"/>
        <end position="235"/>
    </location>
</feature>
<dbReference type="Proteomes" id="UP000266723">
    <property type="component" value="Unassembled WGS sequence"/>
</dbReference>
<accession>A0ABQ7ANT0</accession>
<protein>
    <submittedName>
        <fullName evidence="2">Uncharacterized protein</fullName>
    </submittedName>
</protein>
<feature type="region of interest" description="Disordered" evidence="1">
    <location>
        <begin position="213"/>
        <end position="246"/>
    </location>
</feature>
<gene>
    <name evidence="2" type="ORF">DY000_02059611</name>
</gene>
<organism evidence="2 3">
    <name type="scientific">Brassica cretica</name>
    <name type="common">Mustard</name>
    <dbReference type="NCBI Taxonomy" id="69181"/>
    <lineage>
        <taxon>Eukaryota</taxon>
        <taxon>Viridiplantae</taxon>
        <taxon>Streptophyta</taxon>
        <taxon>Embryophyta</taxon>
        <taxon>Tracheophyta</taxon>
        <taxon>Spermatophyta</taxon>
        <taxon>Magnoliopsida</taxon>
        <taxon>eudicotyledons</taxon>
        <taxon>Gunneridae</taxon>
        <taxon>Pentapetalae</taxon>
        <taxon>rosids</taxon>
        <taxon>malvids</taxon>
        <taxon>Brassicales</taxon>
        <taxon>Brassicaceae</taxon>
        <taxon>Brassiceae</taxon>
        <taxon>Brassica</taxon>
    </lineage>
</organism>